<comment type="caution">
    <text evidence="1">The sequence shown here is derived from an EMBL/GenBank/DDBJ whole genome shotgun (WGS) entry which is preliminary data.</text>
</comment>
<protein>
    <submittedName>
        <fullName evidence="1">Uncharacterized protein</fullName>
    </submittedName>
</protein>
<accession>A0A427A563</accession>
<dbReference type="Proteomes" id="UP000287651">
    <property type="component" value="Unassembled WGS sequence"/>
</dbReference>
<proteinExistence type="predicted"/>
<dbReference type="AlphaFoldDB" id="A0A427A563"/>
<sequence length="68" mass="7314">MVIGGRHHAVPLVAGGYPLQLGRPYKGPDSGDHRCRWPGRGWPPLLVACPQVATPLLTAFAENQSKNT</sequence>
<evidence type="ECO:0000313" key="1">
    <source>
        <dbReference type="EMBL" id="RRT71385.1"/>
    </source>
</evidence>
<evidence type="ECO:0000313" key="2">
    <source>
        <dbReference type="Proteomes" id="UP000287651"/>
    </source>
</evidence>
<organism evidence="1 2">
    <name type="scientific">Ensete ventricosum</name>
    <name type="common">Abyssinian banana</name>
    <name type="synonym">Musa ensete</name>
    <dbReference type="NCBI Taxonomy" id="4639"/>
    <lineage>
        <taxon>Eukaryota</taxon>
        <taxon>Viridiplantae</taxon>
        <taxon>Streptophyta</taxon>
        <taxon>Embryophyta</taxon>
        <taxon>Tracheophyta</taxon>
        <taxon>Spermatophyta</taxon>
        <taxon>Magnoliopsida</taxon>
        <taxon>Liliopsida</taxon>
        <taxon>Zingiberales</taxon>
        <taxon>Musaceae</taxon>
        <taxon>Ensete</taxon>
    </lineage>
</organism>
<gene>
    <name evidence="1" type="ORF">B296_00029672</name>
</gene>
<name>A0A427A563_ENSVE</name>
<dbReference type="EMBL" id="AMZH03003723">
    <property type="protein sequence ID" value="RRT71385.1"/>
    <property type="molecule type" value="Genomic_DNA"/>
</dbReference>
<reference evidence="1 2" key="1">
    <citation type="journal article" date="2014" name="Agronomy (Basel)">
        <title>A Draft Genome Sequence for Ensete ventricosum, the Drought-Tolerant Tree Against Hunger.</title>
        <authorList>
            <person name="Harrison J."/>
            <person name="Moore K.A."/>
            <person name="Paszkiewicz K."/>
            <person name="Jones T."/>
            <person name="Grant M."/>
            <person name="Ambacheew D."/>
            <person name="Muzemil S."/>
            <person name="Studholme D.J."/>
        </authorList>
    </citation>
    <scope>NUCLEOTIDE SEQUENCE [LARGE SCALE GENOMIC DNA]</scope>
</reference>